<comment type="similarity">
    <text evidence="2 12">Belongs to the short-chain dehydrogenases/reductases (SDR) family.</text>
</comment>
<dbReference type="PhylomeDB" id="A7S945"/>
<evidence type="ECO:0000256" key="12">
    <source>
        <dbReference type="RuleBase" id="RU000363"/>
    </source>
</evidence>
<evidence type="ECO:0000313" key="15">
    <source>
        <dbReference type="EMBL" id="EDO39789.1"/>
    </source>
</evidence>
<dbReference type="PRINTS" id="PR00080">
    <property type="entry name" value="SDRFAMILY"/>
</dbReference>
<dbReference type="GO" id="GO:0052650">
    <property type="term" value="F:all-trans-retinol dehydrogenase (NADP+) activity"/>
    <property type="evidence" value="ECO:0007669"/>
    <property type="project" value="UniProtKB-ARBA"/>
</dbReference>
<dbReference type="PROSITE" id="PS00061">
    <property type="entry name" value="ADH_SHORT"/>
    <property type="match status" value="1"/>
</dbReference>
<dbReference type="InParanoid" id="A7S945"/>
<evidence type="ECO:0000256" key="5">
    <source>
        <dbReference type="ARBA" id="ARBA00022989"/>
    </source>
</evidence>
<keyword evidence="6" id="KW-0560">Oxidoreductase</keyword>
<dbReference type="PANTHER" id="PTHR24322:SF736">
    <property type="entry name" value="RETINOL DEHYDROGENASE 10"/>
    <property type="match status" value="1"/>
</dbReference>
<sequence length="274" mass="30633">MSLISEIFVLIYQVFCVVLESCYRSVFPVADKEVKGKIVLITGSGRGLGRLLAARFAKLGARLVLWDINEDLNHETAEVVEALGAEVHSYACDCTSREEIYATASRVKGEVGDVDILVNNAGILHGKRLLDQTDAQIQKAIELNLLAHFWTSRSFLGRMLEQNQGHIVTISSVSGSFPTAFQVEYCASKYGAVGFHDALSHELYTLGKDGVKTTLVQPFFFDTGISWYPKMRFQKLHKVLEPSYVADQAMSAILKDMPSIFITRQWNFALVMKW</sequence>
<gene>
    <name evidence="15" type="ORF">NEMVEDRAFT_v1g109498</name>
</gene>
<dbReference type="InterPro" id="IPR036291">
    <property type="entry name" value="NAD(P)-bd_dom_sf"/>
</dbReference>
<keyword evidence="3" id="KW-0812">Transmembrane</keyword>
<dbReference type="CDD" id="cd05339">
    <property type="entry name" value="17beta-HSDXI-like_SDR_c"/>
    <property type="match status" value="1"/>
</dbReference>
<reference evidence="15 16" key="1">
    <citation type="journal article" date="2007" name="Science">
        <title>Sea anemone genome reveals ancestral eumetazoan gene repertoire and genomic organization.</title>
        <authorList>
            <person name="Putnam N.H."/>
            <person name="Srivastava M."/>
            <person name="Hellsten U."/>
            <person name="Dirks B."/>
            <person name="Chapman J."/>
            <person name="Salamov A."/>
            <person name="Terry A."/>
            <person name="Shapiro H."/>
            <person name="Lindquist E."/>
            <person name="Kapitonov V.V."/>
            <person name="Jurka J."/>
            <person name="Genikhovich G."/>
            <person name="Grigoriev I.V."/>
            <person name="Lucas S.M."/>
            <person name="Steele R.E."/>
            <person name="Finnerty J.R."/>
            <person name="Technau U."/>
            <person name="Martindale M.Q."/>
            <person name="Rokhsar D.S."/>
        </authorList>
    </citation>
    <scope>NUCLEOTIDE SEQUENCE [LARGE SCALE GENOMIC DNA]</scope>
    <source>
        <strain evidence="16">CH2 X CH6</strain>
    </source>
</reference>
<dbReference type="HOGENOM" id="CLU_010194_2_5_1"/>
<dbReference type="GO" id="GO:0016616">
    <property type="term" value="F:oxidoreductase activity, acting on the CH-OH group of donors, NAD or NADP as acceptor"/>
    <property type="evidence" value="ECO:0000318"/>
    <property type="project" value="GO_Central"/>
</dbReference>
<keyword evidence="13" id="KW-0732">Signal</keyword>
<evidence type="ECO:0000256" key="9">
    <source>
        <dbReference type="ARBA" id="ARBA00059620"/>
    </source>
</evidence>
<dbReference type="FunFam" id="3.40.50.720:FF:000131">
    <property type="entry name" value="Short-chain dehydrogenase/reductase 3"/>
    <property type="match status" value="1"/>
</dbReference>
<feature type="signal peptide" evidence="13">
    <location>
        <begin position="1"/>
        <end position="16"/>
    </location>
</feature>
<evidence type="ECO:0000256" key="11">
    <source>
        <dbReference type="ARBA" id="ARBA00082544"/>
    </source>
</evidence>
<dbReference type="PANTHER" id="PTHR24322">
    <property type="entry name" value="PKSB"/>
    <property type="match status" value="1"/>
</dbReference>
<comment type="subcellular location">
    <subcellularLocation>
        <location evidence="1">Membrane</location>
        <topology evidence="1">Multi-pass membrane protein</topology>
    </subcellularLocation>
</comment>
<keyword evidence="16" id="KW-1185">Reference proteome</keyword>
<dbReference type="Pfam" id="PF00106">
    <property type="entry name" value="adh_short"/>
    <property type="match status" value="1"/>
</dbReference>
<dbReference type="eggNOG" id="KOG1201">
    <property type="taxonomic scope" value="Eukaryota"/>
</dbReference>
<dbReference type="InterPro" id="IPR020904">
    <property type="entry name" value="Sc_DH/Rdtase_CS"/>
</dbReference>
<evidence type="ECO:0000256" key="13">
    <source>
        <dbReference type="SAM" id="SignalP"/>
    </source>
</evidence>
<organism evidence="15 16">
    <name type="scientific">Nematostella vectensis</name>
    <name type="common">Starlet sea anemone</name>
    <dbReference type="NCBI Taxonomy" id="45351"/>
    <lineage>
        <taxon>Eukaryota</taxon>
        <taxon>Metazoa</taxon>
        <taxon>Cnidaria</taxon>
        <taxon>Anthozoa</taxon>
        <taxon>Hexacorallia</taxon>
        <taxon>Actiniaria</taxon>
        <taxon>Edwardsiidae</taxon>
        <taxon>Nematostella</taxon>
    </lineage>
</organism>
<evidence type="ECO:0000256" key="2">
    <source>
        <dbReference type="ARBA" id="ARBA00006484"/>
    </source>
</evidence>
<dbReference type="SUPFAM" id="SSF51735">
    <property type="entry name" value="NAD(P)-binding Rossmann-fold domains"/>
    <property type="match status" value="1"/>
</dbReference>
<keyword evidence="7" id="KW-0443">Lipid metabolism</keyword>
<name>A7S945_NEMVE</name>
<dbReference type="Proteomes" id="UP000001593">
    <property type="component" value="Unassembled WGS sequence"/>
</dbReference>
<dbReference type="OrthoDB" id="1743261at2759"/>
<dbReference type="AlphaFoldDB" id="A7S945"/>
<dbReference type="SMART" id="SM00822">
    <property type="entry name" value="PKS_KR"/>
    <property type="match status" value="1"/>
</dbReference>
<dbReference type="EMBL" id="DS469601">
    <property type="protein sequence ID" value="EDO39789.1"/>
    <property type="molecule type" value="Genomic_DNA"/>
</dbReference>
<dbReference type="Gene3D" id="3.40.50.720">
    <property type="entry name" value="NAD(P)-binding Rossmann-like Domain"/>
    <property type="match status" value="1"/>
</dbReference>
<proteinExistence type="inferred from homology"/>
<evidence type="ECO:0000259" key="14">
    <source>
        <dbReference type="SMART" id="SM00822"/>
    </source>
</evidence>
<keyword evidence="4" id="KW-0521">NADP</keyword>
<evidence type="ECO:0000256" key="4">
    <source>
        <dbReference type="ARBA" id="ARBA00022857"/>
    </source>
</evidence>
<evidence type="ECO:0000313" key="16">
    <source>
        <dbReference type="Proteomes" id="UP000001593"/>
    </source>
</evidence>
<dbReference type="InterPro" id="IPR057326">
    <property type="entry name" value="KR_dom"/>
</dbReference>
<keyword evidence="5" id="KW-1133">Transmembrane helix</keyword>
<feature type="domain" description="Ketoreductase" evidence="14">
    <location>
        <begin position="37"/>
        <end position="210"/>
    </location>
</feature>
<dbReference type="GO" id="GO:0016020">
    <property type="term" value="C:membrane"/>
    <property type="evidence" value="ECO:0007669"/>
    <property type="project" value="UniProtKB-SubCell"/>
</dbReference>
<evidence type="ECO:0000256" key="6">
    <source>
        <dbReference type="ARBA" id="ARBA00023002"/>
    </source>
</evidence>
<dbReference type="KEGG" id="nve:5511431"/>
<dbReference type="PRINTS" id="PR00081">
    <property type="entry name" value="GDHRDH"/>
</dbReference>
<evidence type="ECO:0000256" key="1">
    <source>
        <dbReference type="ARBA" id="ARBA00004141"/>
    </source>
</evidence>
<evidence type="ECO:0000256" key="8">
    <source>
        <dbReference type="ARBA" id="ARBA00023136"/>
    </source>
</evidence>
<dbReference type="OMA" id="ICIPRII"/>
<comment type="function">
    <text evidence="9">Catalyzes the reduction of all-trans-retinal to all-trans-retinol in the presence of NADPH.</text>
</comment>
<protein>
    <recommendedName>
        <fullName evidence="10">Short-chain dehydrogenase/reductase 3</fullName>
    </recommendedName>
    <alternativeName>
        <fullName evidence="11">Retinal short-chain dehydrogenase/reductase 1</fullName>
    </alternativeName>
</protein>
<dbReference type="STRING" id="45351.A7S945"/>
<dbReference type="InterPro" id="IPR002347">
    <property type="entry name" value="SDR_fam"/>
</dbReference>
<evidence type="ECO:0000256" key="7">
    <source>
        <dbReference type="ARBA" id="ARBA00023098"/>
    </source>
</evidence>
<keyword evidence="8" id="KW-0472">Membrane</keyword>
<evidence type="ECO:0000256" key="10">
    <source>
        <dbReference type="ARBA" id="ARBA00068717"/>
    </source>
</evidence>
<evidence type="ECO:0000256" key="3">
    <source>
        <dbReference type="ARBA" id="ARBA00022692"/>
    </source>
</evidence>
<feature type="chain" id="PRO_5002714204" description="Short-chain dehydrogenase/reductase 3" evidence="13">
    <location>
        <begin position="17"/>
        <end position="274"/>
    </location>
</feature>
<accession>A7S945</accession>